<dbReference type="Gene3D" id="3.60.15.10">
    <property type="entry name" value="Ribonuclease Z/Hydroxyacylglutathione hydrolase-like"/>
    <property type="match status" value="1"/>
</dbReference>
<dbReference type="SUPFAM" id="SSF56281">
    <property type="entry name" value="Metallo-hydrolase/oxidoreductase"/>
    <property type="match status" value="1"/>
</dbReference>
<keyword evidence="2" id="KW-0378">Hydrolase</keyword>
<dbReference type="Proteomes" id="UP000293764">
    <property type="component" value="Unassembled WGS sequence"/>
</dbReference>
<protein>
    <submittedName>
        <fullName evidence="2">MBL fold metallo-hydrolase</fullName>
    </submittedName>
</protein>
<dbReference type="PANTHER" id="PTHR46233">
    <property type="entry name" value="HYDROXYACYLGLUTATHIONE HYDROLASE GLOC"/>
    <property type="match status" value="1"/>
</dbReference>
<evidence type="ECO:0000313" key="3">
    <source>
        <dbReference type="Proteomes" id="UP000293764"/>
    </source>
</evidence>
<dbReference type="AlphaFoldDB" id="A0A4Q5N3F4"/>
<proteinExistence type="predicted"/>
<name>A0A4Q5N3F4_9MICO</name>
<organism evidence="2 3">
    <name type="scientific">Pengzhenrongella frigida</name>
    <dbReference type="NCBI Taxonomy" id="1259133"/>
    <lineage>
        <taxon>Bacteria</taxon>
        <taxon>Bacillati</taxon>
        <taxon>Actinomycetota</taxon>
        <taxon>Actinomycetes</taxon>
        <taxon>Micrococcales</taxon>
        <taxon>Pengzhenrongella</taxon>
    </lineage>
</organism>
<comment type="caution">
    <text evidence="2">The sequence shown here is derived from an EMBL/GenBank/DDBJ whole genome shotgun (WGS) entry which is preliminary data.</text>
</comment>
<evidence type="ECO:0000259" key="1">
    <source>
        <dbReference type="SMART" id="SM00849"/>
    </source>
</evidence>
<sequence length="207" mass="21607">MLRVDRVVTSGTFSLDGGTWDVDNNVWVLGDDDECLVIDAAHDAEPILAAVDGRRVVAILLTHGHDDHLGAIEALATATGAPTALHPADRDLWDMSTPVAPDRDLADGDVVTVGGVEVRVLHTPGHSWGACCFVVPVLGVVFTGDTLFAGGPGATGRSFSDFPTIIESISAQLLTLPSQTVVHTGHGDDTTIGAEAPHLAEWVARGH</sequence>
<dbReference type="SMART" id="SM00849">
    <property type="entry name" value="Lactamase_B"/>
    <property type="match status" value="1"/>
</dbReference>
<gene>
    <name evidence="2" type="ORF">EUA98_01570</name>
</gene>
<accession>A0A4Q5N3F4</accession>
<evidence type="ECO:0000313" key="2">
    <source>
        <dbReference type="EMBL" id="RYV52762.1"/>
    </source>
</evidence>
<dbReference type="CDD" id="cd06262">
    <property type="entry name" value="metallo-hydrolase-like_MBL-fold"/>
    <property type="match status" value="1"/>
</dbReference>
<dbReference type="InterPro" id="IPR051453">
    <property type="entry name" value="MBL_Glyoxalase_II"/>
</dbReference>
<dbReference type="PANTHER" id="PTHR46233:SF4">
    <property type="entry name" value="METALLO-BETA-LACTAMASE DOMAIN-CONTAINING PROTEIN"/>
    <property type="match status" value="1"/>
</dbReference>
<reference evidence="2 3" key="1">
    <citation type="submission" date="2019-01" db="EMBL/GenBank/DDBJ databases">
        <title>Novel species of Cellulomonas.</title>
        <authorList>
            <person name="Liu Q."/>
            <person name="Xin Y.-H."/>
        </authorList>
    </citation>
    <scope>NUCLEOTIDE SEQUENCE [LARGE SCALE GENOMIC DNA]</scope>
    <source>
        <strain evidence="2 3">HLT2-17</strain>
    </source>
</reference>
<dbReference type="EMBL" id="SDWW01000003">
    <property type="protein sequence ID" value="RYV52762.1"/>
    <property type="molecule type" value="Genomic_DNA"/>
</dbReference>
<dbReference type="Pfam" id="PF00753">
    <property type="entry name" value="Lactamase_B"/>
    <property type="match status" value="1"/>
</dbReference>
<dbReference type="InterPro" id="IPR001279">
    <property type="entry name" value="Metallo-B-lactamas"/>
</dbReference>
<dbReference type="GO" id="GO:0016787">
    <property type="term" value="F:hydrolase activity"/>
    <property type="evidence" value="ECO:0007669"/>
    <property type="project" value="UniProtKB-KW"/>
</dbReference>
<keyword evidence="3" id="KW-1185">Reference proteome</keyword>
<feature type="domain" description="Metallo-beta-lactamase" evidence="1">
    <location>
        <begin position="23"/>
        <end position="186"/>
    </location>
</feature>
<dbReference type="OrthoDB" id="2971563at2"/>
<dbReference type="InterPro" id="IPR036866">
    <property type="entry name" value="RibonucZ/Hydroxyglut_hydro"/>
</dbReference>